<evidence type="ECO:0000256" key="9">
    <source>
        <dbReference type="ARBA" id="ARBA00023157"/>
    </source>
</evidence>
<dbReference type="PANTHER" id="PTHR31189:SF63">
    <property type="entry name" value="GLYCININ G5"/>
    <property type="match status" value="1"/>
</dbReference>
<feature type="region of interest" description="Disordered" evidence="11">
    <location>
        <begin position="251"/>
        <end position="359"/>
    </location>
</feature>
<evidence type="ECO:0000256" key="11">
    <source>
        <dbReference type="SAM" id="MobiDB-lite"/>
    </source>
</evidence>
<feature type="domain" description="Cupin type-1" evidence="12">
    <location>
        <begin position="373"/>
        <end position="519"/>
    </location>
</feature>
<dbReference type="SUPFAM" id="SSF51182">
    <property type="entry name" value="RmlC-like cupins"/>
    <property type="match status" value="1"/>
</dbReference>
<dbReference type="SMART" id="SM00835">
    <property type="entry name" value="Cupin_1"/>
    <property type="match status" value="2"/>
</dbReference>
<comment type="function">
    <text evidence="10">This protein found in the seeds of many leguminous and non-leguminous plants is the source of sulfur-containing amino acids in seed meals.</text>
</comment>
<comment type="caution">
    <text evidence="13">The sequence shown here is derived from an EMBL/GenBank/DDBJ whole genome shotgun (WGS) entry which is preliminary data.</text>
</comment>
<evidence type="ECO:0000313" key="13">
    <source>
        <dbReference type="EMBL" id="RDX71869.1"/>
    </source>
</evidence>
<evidence type="ECO:0000256" key="2">
    <source>
        <dbReference type="ARBA" id="ARBA00004558"/>
    </source>
</evidence>
<keyword evidence="10" id="KW-0732">Signal</keyword>
<gene>
    <name evidence="13" type="primary">GY4</name>
    <name evidence="13" type="ORF">CR513_48723</name>
</gene>
<keyword evidence="14" id="KW-1185">Reference proteome</keyword>
<feature type="signal peptide" evidence="10">
    <location>
        <begin position="1"/>
        <end position="20"/>
    </location>
</feature>
<evidence type="ECO:0000256" key="4">
    <source>
        <dbReference type="ARBA" id="ARBA00011818"/>
    </source>
</evidence>
<dbReference type="Gene3D" id="2.60.120.10">
    <property type="entry name" value="Jelly Rolls"/>
    <property type="match status" value="2"/>
</dbReference>
<organism evidence="13 14">
    <name type="scientific">Mucuna pruriens</name>
    <name type="common">Velvet bean</name>
    <name type="synonym">Dolichos pruriens</name>
    <dbReference type="NCBI Taxonomy" id="157652"/>
    <lineage>
        <taxon>Eukaryota</taxon>
        <taxon>Viridiplantae</taxon>
        <taxon>Streptophyta</taxon>
        <taxon>Embryophyta</taxon>
        <taxon>Tracheophyta</taxon>
        <taxon>Spermatophyta</taxon>
        <taxon>Magnoliopsida</taxon>
        <taxon>eudicotyledons</taxon>
        <taxon>Gunneridae</taxon>
        <taxon>Pentapetalae</taxon>
        <taxon>rosids</taxon>
        <taxon>fabids</taxon>
        <taxon>Fabales</taxon>
        <taxon>Fabaceae</taxon>
        <taxon>Papilionoideae</taxon>
        <taxon>50 kb inversion clade</taxon>
        <taxon>NPAAA clade</taxon>
        <taxon>indigoferoid/millettioid clade</taxon>
        <taxon>Phaseoleae</taxon>
        <taxon>Mucuna</taxon>
    </lineage>
</organism>
<dbReference type="PRINTS" id="PR00439">
    <property type="entry name" value="11SGLOBULIN"/>
</dbReference>
<evidence type="ECO:0000256" key="10">
    <source>
        <dbReference type="RuleBase" id="RU003681"/>
    </source>
</evidence>
<comment type="similarity">
    <text evidence="3 10">Belongs to the 11S seed storage protein (globulins) family.</text>
</comment>
<comment type="function">
    <text evidence="10">Seed storage protein.</text>
</comment>
<dbReference type="InterPro" id="IPR006045">
    <property type="entry name" value="Cupin_1"/>
</dbReference>
<accession>A0A371F0Q7</accession>
<evidence type="ECO:0000256" key="1">
    <source>
        <dbReference type="ARBA" id="ARBA00004240"/>
    </source>
</evidence>
<dbReference type="EMBL" id="QJKJ01011166">
    <property type="protein sequence ID" value="RDX71869.1"/>
    <property type="molecule type" value="Genomic_DNA"/>
</dbReference>
<feature type="chain" id="PRO_5016478421" evidence="10">
    <location>
        <begin position="21"/>
        <end position="540"/>
    </location>
</feature>
<dbReference type="CDD" id="cd02242">
    <property type="entry name" value="cupin_11S_legumin_N"/>
    <property type="match status" value="1"/>
</dbReference>
<evidence type="ECO:0000256" key="5">
    <source>
        <dbReference type="ARBA" id="ARBA00022554"/>
    </source>
</evidence>
<dbReference type="OrthoDB" id="1903982at2759"/>
<dbReference type="GO" id="GO:0005783">
    <property type="term" value="C:endoplasmic reticulum"/>
    <property type="evidence" value="ECO:0007669"/>
    <property type="project" value="UniProtKB-SubCell"/>
</dbReference>
<dbReference type="FunFam" id="2.60.120.10:FF:000073">
    <property type="entry name" value="Glycinin G1"/>
    <property type="match status" value="1"/>
</dbReference>
<keyword evidence="6 10" id="KW-0758">Storage protein</keyword>
<feature type="compositionally biased region" description="Basic residues" evidence="11">
    <location>
        <begin position="325"/>
        <end position="334"/>
    </location>
</feature>
<dbReference type="Pfam" id="PF00190">
    <property type="entry name" value="Cupin_1"/>
    <property type="match status" value="2"/>
</dbReference>
<dbReference type="InterPro" id="IPR011051">
    <property type="entry name" value="RmlC_Cupin_sf"/>
</dbReference>
<dbReference type="GO" id="GO:0000326">
    <property type="term" value="C:protein storage vacuole"/>
    <property type="evidence" value="ECO:0007669"/>
    <property type="project" value="UniProtKB-SubCell"/>
</dbReference>
<evidence type="ECO:0000256" key="3">
    <source>
        <dbReference type="ARBA" id="ARBA00007178"/>
    </source>
</evidence>
<evidence type="ECO:0000256" key="6">
    <source>
        <dbReference type="ARBA" id="ARBA00022761"/>
    </source>
</evidence>
<keyword evidence="9 10" id="KW-1015">Disulfide bond</keyword>
<dbReference type="STRING" id="157652.A0A371F0Q7"/>
<evidence type="ECO:0000259" key="12">
    <source>
        <dbReference type="SMART" id="SM00835"/>
    </source>
</evidence>
<evidence type="ECO:0000313" key="14">
    <source>
        <dbReference type="Proteomes" id="UP000257109"/>
    </source>
</evidence>
<feature type="region of interest" description="Disordered" evidence="11">
    <location>
        <begin position="108"/>
        <end position="131"/>
    </location>
</feature>
<dbReference type="PROSITE" id="PS00305">
    <property type="entry name" value="11S_SEED_STORAGE"/>
    <property type="match status" value="1"/>
</dbReference>
<dbReference type="CDD" id="cd02243">
    <property type="entry name" value="cupin_11S_legumin_C"/>
    <property type="match status" value="1"/>
</dbReference>
<sequence length="540" mass="60899">MAKAFTLLLCLLFLGSVCLGSSNRFNKCQRNRLSALEPYHRVESEGGFIETWNSKHPDLECAGVAVSKCTLFTNGLHLPSYSPYARLILIVQGKGALGLSIPGCPETFEEPARETRRGSSRPQQPEDSHQKIRELNEGVVVLIPPGVPYWTYNTGNEPLVGISLLHTSSLDNQLDQSPRVFYLAGNPDLEHLSESLKQQKEAGGSVLGGFSKQFLSKSFSTSEYIAEKLESLHDDRKQIVKVKEGLSVIGPKWQQGGEEEHIPCPPRQPSHEHEHEHEHEEEVEPRSHRPLRPRSPQEEEVEPRHTEEEVVERKEDEAGHERRERRWRKTKTKTRPCEPEEVKEEVEEVEEEKRERGAGNGLEETLCTLKLEENIARPSSADFYNPRAGRITTLNSLTLPALSLFGLSAQYVVLYKNGIYAPHWNLNANSVIYVIRGQGKVTVVNSEGKAVYNEDLKRGQLLVVPQNFVVAEEAGEQGFEFVIFKTNHRAITSYLKEAFRAMPSEVLANAYNLLQRQVHDLKFQGNLGPLVNPDSWHSLA</sequence>
<dbReference type="AlphaFoldDB" id="A0A371F0Q7"/>
<comment type="subcellular location">
    <subcellularLocation>
        <location evidence="1">Endoplasmic reticulum</location>
    </subcellularLocation>
    <subcellularLocation>
        <location evidence="2">Protein storage vacuole</location>
    </subcellularLocation>
</comment>
<dbReference type="InterPro" id="IPR014710">
    <property type="entry name" value="RmlC-like_jellyroll"/>
</dbReference>
<dbReference type="InterPro" id="IPR022379">
    <property type="entry name" value="11S_seedstore_CS"/>
</dbReference>
<feature type="compositionally biased region" description="Acidic residues" evidence="11">
    <location>
        <begin position="341"/>
        <end position="350"/>
    </location>
</feature>
<feature type="domain" description="Cupin type-1" evidence="12">
    <location>
        <begin position="33"/>
        <end position="227"/>
    </location>
</feature>
<comment type="subunit">
    <text evidence="4 10">Hexamer; each subunit is composed of an acidic and a basic chain derived from a single precursor and linked by a disulfide bond.</text>
</comment>
<feature type="compositionally biased region" description="Basic and acidic residues" evidence="11">
    <location>
        <begin position="302"/>
        <end position="324"/>
    </location>
</feature>
<feature type="non-terminal residue" evidence="13">
    <location>
        <position position="1"/>
    </location>
</feature>
<evidence type="ECO:0000256" key="8">
    <source>
        <dbReference type="ARBA" id="ARBA00023129"/>
    </source>
</evidence>
<keyword evidence="7" id="KW-0256">Endoplasmic reticulum</keyword>
<feature type="compositionally biased region" description="Basic and acidic residues" evidence="11">
    <location>
        <begin position="269"/>
        <end position="287"/>
    </location>
</feature>
<proteinExistence type="inferred from homology"/>
<keyword evidence="5" id="KW-0926">Vacuole</keyword>
<evidence type="ECO:0000256" key="7">
    <source>
        <dbReference type="ARBA" id="ARBA00022824"/>
    </source>
</evidence>
<reference evidence="13" key="1">
    <citation type="submission" date="2018-05" db="EMBL/GenBank/DDBJ databases">
        <title>Draft genome of Mucuna pruriens seed.</title>
        <authorList>
            <person name="Nnadi N.E."/>
            <person name="Vos R."/>
            <person name="Hasami M.H."/>
            <person name="Devisetty U.K."/>
            <person name="Aguiy J.C."/>
        </authorList>
    </citation>
    <scope>NUCLEOTIDE SEQUENCE [LARGE SCALE GENOMIC DNA]</scope>
    <source>
        <strain evidence="13">JCA_2017</strain>
    </source>
</reference>
<dbReference type="InterPro" id="IPR050253">
    <property type="entry name" value="Seed_Storage-Functional"/>
</dbReference>
<protein>
    <submittedName>
        <fullName evidence="13">Glycinin G4</fullName>
    </submittedName>
</protein>
<keyword evidence="8 10" id="KW-0708">Seed storage protein</keyword>
<dbReference type="InterPro" id="IPR006044">
    <property type="entry name" value="11S_seedstore_pln"/>
</dbReference>
<dbReference type="PANTHER" id="PTHR31189">
    <property type="entry name" value="OS03G0336100 PROTEIN-RELATED"/>
    <property type="match status" value="1"/>
</dbReference>
<dbReference type="GO" id="GO:0045735">
    <property type="term" value="F:nutrient reservoir activity"/>
    <property type="evidence" value="ECO:0007669"/>
    <property type="project" value="UniProtKB-KW"/>
</dbReference>
<dbReference type="Proteomes" id="UP000257109">
    <property type="component" value="Unassembled WGS sequence"/>
</dbReference>
<name>A0A371F0Q7_MUCPR</name>